<dbReference type="SMART" id="SM00139">
    <property type="entry name" value="MyTH4"/>
    <property type="match status" value="2"/>
</dbReference>
<dbReference type="InterPro" id="IPR011993">
    <property type="entry name" value="PH-like_dom_sf"/>
</dbReference>
<dbReference type="Gene3D" id="1.20.58.530">
    <property type="match status" value="1"/>
</dbReference>
<keyword evidence="13" id="KW-1133">Transmembrane helix</keyword>
<dbReference type="PRINTS" id="PR00193">
    <property type="entry name" value="MYOSINHEAVY"/>
</dbReference>
<dbReference type="InterPro" id="IPR057130">
    <property type="entry name" value="Myosin_VII_N"/>
</dbReference>
<organism evidence="18 19">
    <name type="scientific">Polypedilum vanderplanki</name>
    <name type="common">Sleeping chironomid midge</name>
    <dbReference type="NCBI Taxonomy" id="319348"/>
    <lineage>
        <taxon>Eukaryota</taxon>
        <taxon>Metazoa</taxon>
        <taxon>Ecdysozoa</taxon>
        <taxon>Arthropoda</taxon>
        <taxon>Hexapoda</taxon>
        <taxon>Insecta</taxon>
        <taxon>Pterygota</taxon>
        <taxon>Neoptera</taxon>
        <taxon>Endopterygota</taxon>
        <taxon>Diptera</taxon>
        <taxon>Nematocera</taxon>
        <taxon>Chironomoidea</taxon>
        <taxon>Chironomidae</taxon>
        <taxon>Chironominae</taxon>
        <taxon>Polypedilum</taxon>
        <taxon>Polypedilum</taxon>
    </lineage>
</organism>
<dbReference type="CDD" id="cd17092">
    <property type="entry name" value="FERM1_F1_Myosin-VII"/>
    <property type="match status" value="1"/>
</dbReference>
<dbReference type="PROSITE" id="PS51456">
    <property type="entry name" value="MYOSIN_MOTOR"/>
    <property type="match status" value="1"/>
</dbReference>
<feature type="domain" description="MyTH4" evidence="16">
    <location>
        <begin position="1667"/>
        <end position="1813"/>
    </location>
</feature>
<dbReference type="CDD" id="cd17093">
    <property type="entry name" value="FERM2_F1_Myosin-VII"/>
    <property type="match status" value="1"/>
</dbReference>
<dbReference type="InterPro" id="IPR051567">
    <property type="entry name" value="Unconventional_Myosin_ATPase"/>
</dbReference>
<dbReference type="SUPFAM" id="SSF54236">
    <property type="entry name" value="Ubiquitin-like"/>
    <property type="match status" value="2"/>
</dbReference>
<dbReference type="GO" id="GO:0005524">
    <property type="term" value="F:ATP binding"/>
    <property type="evidence" value="ECO:0007669"/>
    <property type="project" value="UniProtKB-UniRule"/>
</dbReference>
<dbReference type="Gene3D" id="3.10.20.90">
    <property type="entry name" value="Phosphatidylinositol 3-kinase Catalytic Subunit, Chain A, domain 1"/>
    <property type="match status" value="2"/>
</dbReference>
<dbReference type="InterPro" id="IPR001609">
    <property type="entry name" value="Myosin_head_motor_dom-like"/>
</dbReference>
<dbReference type="InterPro" id="IPR000299">
    <property type="entry name" value="FERM_domain"/>
</dbReference>
<feature type="domain" description="FERM" evidence="15">
    <location>
        <begin position="1215"/>
        <end position="1526"/>
    </location>
</feature>
<dbReference type="InterPro" id="IPR019748">
    <property type="entry name" value="FERM_central"/>
</dbReference>
<dbReference type="Gene3D" id="1.20.80.10">
    <property type="match status" value="2"/>
</dbReference>
<keyword evidence="4" id="KW-0963">Cytoplasm</keyword>
<keyword evidence="3 11" id="KW-0728">SH3 domain</keyword>
<evidence type="ECO:0000313" key="18">
    <source>
        <dbReference type="EMBL" id="KAG5675104.1"/>
    </source>
</evidence>
<dbReference type="PROSITE" id="PS50057">
    <property type="entry name" value="FERM_3"/>
    <property type="match status" value="2"/>
</dbReference>
<dbReference type="InterPro" id="IPR036106">
    <property type="entry name" value="MYSc_Myo7"/>
</dbReference>
<dbReference type="InterPro" id="IPR027417">
    <property type="entry name" value="P-loop_NTPase"/>
</dbReference>
<dbReference type="Pfam" id="PF24123">
    <property type="entry name" value="Myosin_VII_N"/>
    <property type="match status" value="1"/>
</dbReference>
<dbReference type="InterPro" id="IPR019749">
    <property type="entry name" value="Band_41_domain"/>
</dbReference>
<dbReference type="PANTHER" id="PTHR22692">
    <property type="entry name" value="MYOSIN VII, XV"/>
    <property type="match status" value="1"/>
</dbReference>
<feature type="region of interest" description="Actin-binding" evidence="12">
    <location>
        <begin position="617"/>
        <end position="639"/>
    </location>
</feature>
<dbReference type="SUPFAM" id="SSF52540">
    <property type="entry name" value="P-loop containing nucleoside triphosphate hydrolases"/>
    <property type="match status" value="1"/>
</dbReference>
<feature type="domain" description="Myosin motor" evidence="17">
    <location>
        <begin position="68"/>
        <end position="737"/>
    </location>
</feature>
<dbReference type="GO" id="GO:0030182">
    <property type="term" value="P:neuron differentiation"/>
    <property type="evidence" value="ECO:0007669"/>
    <property type="project" value="UniProtKB-ARBA"/>
</dbReference>
<dbReference type="Gene3D" id="1.20.120.720">
    <property type="entry name" value="Myosin VI head, motor domain, U50 subdomain"/>
    <property type="match status" value="1"/>
</dbReference>
<evidence type="ECO:0000256" key="12">
    <source>
        <dbReference type="PROSITE-ProRule" id="PRU00782"/>
    </source>
</evidence>
<dbReference type="SMART" id="SM00295">
    <property type="entry name" value="B41"/>
    <property type="match status" value="2"/>
</dbReference>
<name>A0A9J6BZK0_POLVA</name>
<feature type="transmembrane region" description="Helical" evidence="13">
    <location>
        <begin position="97"/>
        <end position="117"/>
    </location>
</feature>
<dbReference type="Pfam" id="PF21989">
    <property type="entry name" value="RA_2"/>
    <property type="match status" value="2"/>
</dbReference>
<evidence type="ECO:0000259" key="14">
    <source>
        <dbReference type="PROSITE" id="PS50002"/>
    </source>
</evidence>
<dbReference type="Proteomes" id="UP001107558">
    <property type="component" value="Chromosome 2"/>
</dbReference>
<keyword evidence="13" id="KW-0812">Transmembrane</keyword>
<dbReference type="Gene3D" id="1.25.40.530">
    <property type="entry name" value="MyTH4 domain"/>
    <property type="match status" value="2"/>
</dbReference>
<feature type="binding site" evidence="12">
    <location>
        <begin position="162"/>
        <end position="169"/>
    </location>
    <ligand>
        <name>ATP</name>
        <dbReference type="ChEBI" id="CHEBI:30616"/>
    </ligand>
</feature>
<keyword evidence="6 12" id="KW-0547">Nucleotide-binding</keyword>
<proteinExistence type="inferred from homology"/>
<dbReference type="Gene3D" id="1.20.5.4820">
    <property type="match status" value="1"/>
</dbReference>
<dbReference type="GO" id="GO:0005737">
    <property type="term" value="C:cytoplasm"/>
    <property type="evidence" value="ECO:0007669"/>
    <property type="project" value="UniProtKB-SubCell"/>
</dbReference>
<evidence type="ECO:0000256" key="4">
    <source>
        <dbReference type="ARBA" id="ARBA00022490"/>
    </source>
</evidence>
<evidence type="ECO:0000256" key="8">
    <source>
        <dbReference type="ARBA" id="ARBA00023123"/>
    </source>
</evidence>
<dbReference type="Gene3D" id="3.40.850.10">
    <property type="entry name" value="Kinesin motor domain"/>
    <property type="match status" value="1"/>
</dbReference>
<dbReference type="PROSITE" id="PS50002">
    <property type="entry name" value="SH3"/>
    <property type="match status" value="1"/>
</dbReference>
<feature type="domain" description="FERM" evidence="15">
    <location>
        <begin position="1819"/>
        <end position="2122"/>
    </location>
</feature>
<dbReference type="InterPro" id="IPR029071">
    <property type="entry name" value="Ubiquitin-like_domsf"/>
</dbReference>
<dbReference type="GO" id="GO:0016459">
    <property type="term" value="C:myosin complex"/>
    <property type="evidence" value="ECO:0007669"/>
    <property type="project" value="UniProtKB-KW"/>
</dbReference>
<dbReference type="InterPro" id="IPR036961">
    <property type="entry name" value="Kinesin_motor_dom_sf"/>
</dbReference>
<dbReference type="InterPro" id="IPR057096">
    <property type="entry name" value="KRIT1_FRMD8_FERM_C"/>
</dbReference>
<keyword evidence="8 12" id="KW-0518">Myosin</keyword>
<comment type="similarity">
    <text evidence="2 12">Belongs to the TRAFAC class myosin-kinesin ATPase superfamily. Myosin family.</text>
</comment>
<dbReference type="Pfam" id="PF00612">
    <property type="entry name" value="IQ"/>
    <property type="match status" value="1"/>
</dbReference>
<keyword evidence="19" id="KW-1185">Reference proteome</keyword>
<accession>A0A9J6BZK0</accession>
<dbReference type="Gene3D" id="2.30.30.40">
    <property type="entry name" value="SH3 Domains"/>
    <property type="match status" value="1"/>
</dbReference>
<evidence type="ECO:0000256" key="7">
    <source>
        <dbReference type="ARBA" id="ARBA00022840"/>
    </source>
</evidence>
<evidence type="ECO:0000256" key="3">
    <source>
        <dbReference type="ARBA" id="ARBA00022443"/>
    </source>
</evidence>
<gene>
    <name evidence="18" type="ORF">PVAND_005033</name>
</gene>
<dbReference type="PROSITE" id="PS50096">
    <property type="entry name" value="IQ"/>
    <property type="match status" value="2"/>
</dbReference>
<keyword evidence="10 12" id="KW-0009">Actin-binding</keyword>
<dbReference type="GO" id="GO:0003774">
    <property type="term" value="F:cytoskeletal motor activity"/>
    <property type="evidence" value="ECO:0007669"/>
    <property type="project" value="UniProtKB-UniRule"/>
</dbReference>
<reference evidence="18" key="1">
    <citation type="submission" date="2021-03" db="EMBL/GenBank/DDBJ databases">
        <title>Chromosome level genome of the anhydrobiotic midge Polypedilum vanderplanki.</title>
        <authorList>
            <person name="Yoshida Y."/>
            <person name="Kikawada T."/>
            <person name="Gusev O."/>
        </authorList>
    </citation>
    <scope>NUCLEOTIDE SEQUENCE</scope>
    <source>
        <strain evidence="18">NIAS01</strain>
        <tissue evidence="18">Whole body or cell culture</tissue>
    </source>
</reference>
<dbReference type="CDD" id="cd13199">
    <property type="entry name" value="FERM_C2_MyoVII"/>
    <property type="match status" value="1"/>
</dbReference>
<evidence type="ECO:0000259" key="17">
    <source>
        <dbReference type="PROSITE" id="PS51456"/>
    </source>
</evidence>
<evidence type="ECO:0000256" key="1">
    <source>
        <dbReference type="ARBA" id="ARBA00004496"/>
    </source>
</evidence>
<dbReference type="Pfam" id="PF00784">
    <property type="entry name" value="MyTH4"/>
    <property type="match status" value="2"/>
</dbReference>
<dbReference type="PROSITE" id="PS51016">
    <property type="entry name" value="MYTH4"/>
    <property type="match status" value="2"/>
</dbReference>
<dbReference type="Pfam" id="PF21998">
    <property type="entry name" value="FERM_C1_MyoVII"/>
    <property type="match status" value="1"/>
</dbReference>
<dbReference type="CDD" id="cd01381">
    <property type="entry name" value="MYSc_Myo7"/>
    <property type="match status" value="1"/>
</dbReference>
<dbReference type="InterPro" id="IPR038185">
    <property type="entry name" value="MyTH4_dom_sf"/>
</dbReference>
<dbReference type="GO" id="GO:0071944">
    <property type="term" value="C:cell periphery"/>
    <property type="evidence" value="ECO:0007669"/>
    <property type="project" value="UniProtKB-ARBA"/>
</dbReference>
<dbReference type="Gene3D" id="2.30.29.30">
    <property type="entry name" value="Pleckstrin-homology domain (PH domain)/Phosphotyrosine-binding domain (PTB)"/>
    <property type="match status" value="2"/>
</dbReference>
<dbReference type="SUPFAM" id="SSF50729">
    <property type="entry name" value="PH domain-like"/>
    <property type="match status" value="1"/>
</dbReference>
<dbReference type="InterPro" id="IPR014352">
    <property type="entry name" value="FERM/acyl-CoA-bd_prot_sf"/>
</dbReference>
<dbReference type="InterPro" id="IPR041793">
    <property type="entry name" value="MyoVII_FERM_C1"/>
</dbReference>
<evidence type="ECO:0000256" key="2">
    <source>
        <dbReference type="ARBA" id="ARBA00008314"/>
    </source>
</evidence>
<keyword evidence="13" id="KW-0472">Membrane</keyword>
<keyword evidence="5" id="KW-0677">Repeat</keyword>
<dbReference type="InterPro" id="IPR035963">
    <property type="entry name" value="FERM_2"/>
</dbReference>
<dbReference type="GO" id="GO:0009887">
    <property type="term" value="P:animal organ morphogenesis"/>
    <property type="evidence" value="ECO:0007669"/>
    <property type="project" value="UniProtKB-ARBA"/>
</dbReference>
<evidence type="ECO:0000256" key="11">
    <source>
        <dbReference type="PROSITE-ProRule" id="PRU00192"/>
    </source>
</evidence>
<evidence type="ECO:0000256" key="10">
    <source>
        <dbReference type="ARBA" id="ARBA00023203"/>
    </source>
</evidence>
<dbReference type="GO" id="GO:0009888">
    <property type="term" value="P:tissue development"/>
    <property type="evidence" value="ECO:0007669"/>
    <property type="project" value="UniProtKB-ARBA"/>
</dbReference>
<protein>
    <recommendedName>
        <fullName evidence="20">Myosin-VIIa-like protein</fullName>
    </recommendedName>
</protein>
<dbReference type="PANTHER" id="PTHR22692:SF33">
    <property type="entry name" value="MYOSIN"/>
    <property type="match status" value="1"/>
</dbReference>
<keyword evidence="7 12" id="KW-0067">ATP-binding</keyword>
<dbReference type="FunFam" id="1.10.10.820:FF:000001">
    <property type="entry name" value="Myosin heavy chain"/>
    <property type="match status" value="1"/>
</dbReference>
<dbReference type="SMART" id="SM00015">
    <property type="entry name" value="IQ"/>
    <property type="match status" value="2"/>
</dbReference>
<comment type="subcellular location">
    <subcellularLocation>
        <location evidence="1">Cytoplasm</location>
    </subcellularLocation>
</comment>
<evidence type="ECO:0000259" key="15">
    <source>
        <dbReference type="PROSITE" id="PS50057"/>
    </source>
</evidence>
<feature type="domain" description="SH3" evidence="14">
    <location>
        <begin position="1523"/>
        <end position="1595"/>
    </location>
</feature>
<evidence type="ECO:0008006" key="20">
    <source>
        <dbReference type="Google" id="ProtNLM"/>
    </source>
</evidence>
<dbReference type="Pfam" id="PF00373">
    <property type="entry name" value="FERM_M"/>
    <property type="match status" value="1"/>
</dbReference>
<dbReference type="InterPro" id="IPR000048">
    <property type="entry name" value="IQ_motif_EF-hand-BS"/>
</dbReference>
<dbReference type="OrthoDB" id="6108017at2759"/>
<dbReference type="Pfam" id="PF24522">
    <property type="entry name" value="KRIT1_FRMD8_FERM_C"/>
    <property type="match status" value="1"/>
</dbReference>
<evidence type="ECO:0000256" key="9">
    <source>
        <dbReference type="ARBA" id="ARBA00023175"/>
    </source>
</evidence>
<dbReference type="Pfam" id="PF00063">
    <property type="entry name" value="Myosin_head"/>
    <property type="match status" value="1"/>
</dbReference>
<keyword evidence="9 12" id="KW-0505">Motor protein</keyword>
<dbReference type="CDD" id="cd14473">
    <property type="entry name" value="FERM_B-lobe"/>
    <property type="match status" value="2"/>
</dbReference>
<evidence type="ECO:0000259" key="16">
    <source>
        <dbReference type="PROSITE" id="PS51016"/>
    </source>
</evidence>
<evidence type="ECO:0000313" key="19">
    <source>
        <dbReference type="Proteomes" id="UP001107558"/>
    </source>
</evidence>
<dbReference type="InterPro" id="IPR041794">
    <property type="entry name" value="MyoVII_FERM_C2"/>
</dbReference>
<dbReference type="GO" id="GO:0003779">
    <property type="term" value="F:actin binding"/>
    <property type="evidence" value="ECO:0007669"/>
    <property type="project" value="UniProtKB-KW"/>
</dbReference>
<dbReference type="InterPro" id="IPR000857">
    <property type="entry name" value="MyTH4_dom"/>
</dbReference>
<dbReference type="SMART" id="SM00242">
    <property type="entry name" value="MYSc"/>
    <property type="match status" value="1"/>
</dbReference>
<dbReference type="EMBL" id="JADBJN010000002">
    <property type="protein sequence ID" value="KAG5675104.1"/>
    <property type="molecule type" value="Genomic_DNA"/>
</dbReference>
<evidence type="ECO:0000256" key="5">
    <source>
        <dbReference type="ARBA" id="ARBA00022737"/>
    </source>
</evidence>
<evidence type="ECO:0000256" key="13">
    <source>
        <dbReference type="SAM" id="Phobius"/>
    </source>
</evidence>
<dbReference type="InterPro" id="IPR001452">
    <property type="entry name" value="SH3_domain"/>
</dbReference>
<dbReference type="SUPFAM" id="SSF47031">
    <property type="entry name" value="Second domain of FERM"/>
    <property type="match status" value="2"/>
</dbReference>
<feature type="domain" description="MyTH4" evidence="16">
    <location>
        <begin position="985"/>
        <end position="1210"/>
    </location>
</feature>
<evidence type="ECO:0000256" key="6">
    <source>
        <dbReference type="ARBA" id="ARBA00022741"/>
    </source>
</evidence>
<dbReference type="Gene3D" id="1.10.10.820">
    <property type="match status" value="1"/>
</dbReference>
<comment type="caution">
    <text evidence="18">The sequence shown here is derived from an EMBL/GenBank/DDBJ whole genome shotgun (WGS) entry which is preliminary data.</text>
</comment>
<sequence>MFVYGEEWIWVKPNETKNGNGNSCYEIPFAAKIQSSDKDRLFVRDDDGQEFSITKDQVLKAIHSTSTETVDDMISMLELEEYTILRNLYMRYKMKKIYTYIGSMLVAINPYEILPIYTINEINHYKNLSTHLDSPPHIFAIANNAFKEMLLKKHNQCIVISGESGAGKTESTKLILQYLAAVSGKHSWIEQQILESNPIMEAFGNARTIRNDNSSRFGKYIDIYFNENGAIEGAKIEHYLLEKSRIVSASKGERNYHIFYAMLAGLTKDEKKNLELEDATKYNYLTSGGIIKCDNRNDANEFVSIRSAMSVLSFSDEEFMEIMKLLSAILHLGNIKYKATVVQNLDACEISDNVNMTRIANFLGVPRHLLNNALIQKTILAHGERVVSNLSKEQAIEARDAFVKAIYGKIFEMIVEKINKTIFKALKKKISIGVLDIFGFENFGNYNSFEQLCINYANENLQQFFVKYIFKLEQEEYSNEGINWQNISFVDNQEILDMIGLKPMSIMALINEETIFPKGTDATLVAKLHSTHASKSIYIKPKYENSLNLFGIQHYAGGVLYDPNGFLEKNRDSFNHDLKELVMQSSNRFLLNLFTSDDALDTTKKSITLSLQFRNSLEALMKTLQACDPSFVRCIKPNDVQRPDILDKSLCVRQLRYSGMMETAKIRKAGYAIRHTYKDFVNRYRFLVKGITTKTDVRAAASKICTETLSSMPNFALGRTKIFLKEQHDRHLEKIRNEIYLNAITIIQRGFRRIIFKRFMEKYRHAAIVIQRNWRSQGPRQKFILMQRGFKRLQAVIQSRETSKRYQIMRQSIIILQARCRGFLTRRDLSNKISTKSHRMIELAKLRVQEEQELRSAGHPYWQKEAETRFLSRIAALNKELKIDKEKKIQNQYALTIEDDDKVIDDVFSFLTELQTPVLRPKTTTRHTPTFKDGETTTDDLHSYYEKNKPIPIQQVEKRYNEDLSDYTFQKFAATYFASNVSYQYSKRNLKNSILDIPMTLQVPAQALWITILRFMGDMGEAKYENDDEDVKKYARHNIMQKFAATLNKNSSMTKEFQGILKGKTEQKLMHGTLRNKNKLSREFMQLVQKNNNLHQYQEWINTRSSHLDKLHFIIGHGILREQLRDEIYSQVCKQLTNNPNSISFKKGWILLALCIGCFPPSSKFELYLRQFIRSGPALYAPYCENKLDRTMKNGVRKQPPSWHELQSSKTTEPIVVTINLMNSTSVQLEIDSASTSEELCLSVAKAINLRDLLGFSLFITIANKVMTLGCEHQFVFDAISRCEQFAKEQGIPERSVKWELFIQKEMFTPWYNPADDSIATDLIFHQIIKGIHLGDYVCTNENDLAMIMALRYYAEFGNKYEKEKMLSRLPEYLPKAIYRKETVAQWEILSSNAFKKCRCVNENLPQVAAKEDIVFFAKITWVLKFSRFFEVLRIDDEEVNEQSIFILAINWSGVYLIDNQEQVLLELSFAEISNLTFKGSDEENSYDTFTVFTITGEMLKFKSLESSTIFKWLNYLLTQLKKKSFYAVAIQKFSKIVNEEEKSDEAYLELKKGDLIKLDQPGEMIMNSTSMWATGMVKEKKGYFPIDSIIILPCIMAPRKEIVELYAKDGKKHVIQQKSKYNTLQRQKMHNLKRYAQEHFRPNIEITSAFGTINTLRRQNQELYYYSRDPIKAPLLMKLQGESDKMNKAIQMFIFIMKYMGDLPQAKNSLFNTEEIFGPAMKDEVLRDELFCQIMKQLTENNIVSSEERGWDLLWLACGIMAPSQGLLKELQEFLKTRPHPVAKECLQRLQKIVKSGNRKYPPYIVEVESIRQRTIQIYHKIYFPDDTDEAFQIESSTKARDLIDVITKSFNLKSSVGFSLFVKITDKVISVPENYYIFDFIYELVDWVKSQMPSRNDQPIQLHYQLFFIKKLWINFTPGVDSVADESFYFYQELPKYLNGYYKITRTEAAQLGALIYRVHFGMDKTKFSNHQGLLNLLVPEDLAKEQKIDDWKKQIINVYSKQMELTESECKLEFLKFLQQQPTFGSTFFVVNQKTISNYPTQLLIAINQKGFHIIDPTKKTILKSYTYAELSFWSSGNTYFQITFGNMMGGTKLLCETNQGYKLDDLLSSYIQYLNSNSNLIQVNFQNSNVSLKIQQ</sequence>